<keyword evidence="3" id="KW-1185">Reference proteome</keyword>
<feature type="domain" description="Na+-translocating membrane potential-generating system MpsC" evidence="1">
    <location>
        <begin position="4"/>
        <end position="111"/>
    </location>
</feature>
<evidence type="ECO:0000313" key="3">
    <source>
        <dbReference type="Proteomes" id="UP000222564"/>
    </source>
</evidence>
<dbReference type="Pfam" id="PF10057">
    <property type="entry name" value="MpsC"/>
    <property type="match status" value="1"/>
</dbReference>
<dbReference type="EMBL" id="AWQQ01000040">
    <property type="protein sequence ID" value="PHJ38964.1"/>
    <property type="molecule type" value="Genomic_DNA"/>
</dbReference>
<dbReference type="RefSeq" id="WP_099082573.1">
    <property type="nucleotide sequence ID" value="NZ_AWQQ01000040.1"/>
</dbReference>
<sequence>MSQSAMEKRICDEFIKFQRELVGRGPECTRVMICRDMVIIRSTGVLTKEEKHVSGTRKGRSLVKQLRMELRETYIERIEDVIREITQCKVMSSHGDISIRTGEHIEVFILDADLEKSLEDNRQVEFLFDEAARVRVVGSLKGW</sequence>
<reference evidence="2 3" key="1">
    <citation type="submission" date="2013-09" db="EMBL/GenBank/DDBJ databases">
        <title>Biodegradation of hydrocarbons in the deep terrestrial subsurface : characterization of a microbial consortium composed of two Desulfotomaculum species originating from a deep geological formation.</title>
        <authorList>
            <person name="Aullo T."/>
            <person name="Berlendis S."/>
            <person name="Lascourreges J.-F."/>
            <person name="Dessort D."/>
            <person name="Saint-Laurent S."/>
            <person name="Schraauwers B."/>
            <person name="Mas J."/>
            <person name="Magot M."/>
            <person name="Ranchou-Peyruse A."/>
        </authorList>
    </citation>
    <scope>NUCLEOTIDE SEQUENCE [LARGE SCALE GENOMIC DNA]</scope>
    <source>
        <strain evidence="2 3">Bs107</strain>
    </source>
</reference>
<protein>
    <recommendedName>
        <fullName evidence="1">Na+-translocating membrane potential-generating system MpsC domain-containing protein</fullName>
    </recommendedName>
</protein>
<dbReference type="Proteomes" id="UP000222564">
    <property type="component" value="Unassembled WGS sequence"/>
</dbReference>
<dbReference type="InterPro" id="IPR018745">
    <property type="entry name" value="MpsC"/>
</dbReference>
<name>A0A2C6MGW9_9FIRM</name>
<dbReference type="AlphaFoldDB" id="A0A2C6MGW9"/>
<accession>A0A2C6MGW9</accession>
<comment type="caution">
    <text evidence="2">The sequence shown here is derived from an EMBL/GenBank/DDBJ whole genome shotgun (WGS) entry which is preliminary data.</text>
</comment>
<proteinExistence type="predicted"/>
<evidence type="ECO:0000259" key="1">
    <source>
        <dbReference type="Pfam" id="PF10057"/>
    </source>
</evidence>
<dbReference type="OrthoDB" id="5422931at2"/>
<evidence type="ECO:0000313" key="2">
    <source>
        <dbReference type="EMBL" id="PHJ38964.1"/>
    </source>
</evidence>
<gene>
    <name evidence="2" type="ORF">P378_06535</name>
</gene>
<organism evidence="2 3">
    <name type="scientific">Desulforamulus profundi</name>
    <dbReference type="NCBI Taxonomy" id="1383067"/>
    <lineage>
        <taxon>Bacteria</taxon>
        <taxon>Bacillati</taxon>
        <taxon>Bacillota</taxon>
        <taxon>Clostridia</taxon>
        <taxon>Eubacteriales</taxon>
        <taxon>Peptococcaceae</taxon>
        <taxon>Desulforamulus</taxon>
    </lineage>
</organism>